<comment type="caution">
    <text evidence="3">The sequence shown here is derived from an EMBL/GenBank/DDBJ whole genome shotgun (WGS) entry which is preliminary data.</text>
</comment>
<evidence type="ECO:0000313" key="3">
    <source>
        <dbReference type="EMBL" id="ORZ34076.1"/>
    </source>
</evidence>
<accession>A0A1Y2HHM9</accession>
<proteinExistence type="predicted"/>
<dbReference type="Proteomes" id="UP000193411">
    <property type="component" value="Unassembled WGS sequence"/>
</dbReference>
<keyword evidence="2" id="KW-0812">Transmembrane</keyword>
<gene>
    <name evidence="3" type="ORF">BCR44DRAFT_1437054</name>
</gene>
<evidence type="ECO:0000256" key="2">
    <source>
        <dbReference type="SAM" id="Phobius"/>
    </source>
</evidence>
<sequence length="120" mass="12872">MPSISSSRSISAPFSPVSDTTPPEARVSSASVSTSASTSLTQVKPRRSARSPPSPPTSSLPVASTYRGPLTRLTLLNLAVRDFFWTYVALLLTLVAITIAPCLRPRAEKAVVRRCAKCER</sequence>
<keyword evidence="4" id="KW-1185">Reference proteome</keyword>
<name>A0A1Y2HHM9_9FUNG</name>
<evidence type="ECO:0000256" key="1">
    <source>
        <dbReference type="SAM" id="MobiDB-lite"/>
    </source>
</evidence>
<feature type="compositionally biased region" description="Low complexity" evidence="1">
    <location>
        <begin position="1"/>
        <end position="18"/>
    </location>
</feature>
<dbReference type="AlphaFoldDB" id="A0A1Y2HHM9"/>
<organism evidence="3 4">
    <name type="scientific">Catenaria anguillulae PL171</name>
    <dbReference type="NCBI Taxonomy" id="765915"/>
    <lineage>
        <taxon>Eukaryota</taxon>
        <taxon>Fungi</taxon>
        <taxon>Fungi incertae sedis</taxon>
        <taxon>Blastocladiomycota</taxon>
        <taxon>Blastocladiomycetes</taxon>
        <taxon>Blastocladiales</taxon>
        <taxon>Catenariaceae</taxon>
        <taxon>Catenaria</taxon>
    </lineage>
</organism>
<keyword evidence="2" id="KW-0472">Membrane</keyword>
<evidence type="ECO:0000313" key="4">
    <source>
        <dbReference type="Proteomes" id="UP000193411"/>
    </source>
</evidence>
<protein>
    <submittedName>
        <fullName evidence="3">Uncharacterized protein</fullName>
    </submittedName>
</protein>
<feature type="compositionally biased region" description="Low complexity" evidence="1">
    <location>
        <begin position="27"/>
        <end position="39"/>
    </location>
</feature>
<keyword evidence="2" id="KW-1133">Transmembrane helix</keyword>
<dbReference type="EMBL" id="MCFL01000031">
    <property type="protein sequence ID" value="ORZ34076.1"/>
    <property type="molecule type" value="Genomic_DNA"/>
</dbReference>
<feature type="region of interest" description="Disordered" evidence="1">
    <location>
        <begin position="1"/>
        <end position="64"/>
    </location>
</feature>
<reference evidence="3 4" key="1">
    <citation type="submission" date="2016-07" db="EMBL/GenBank/DDBJ databases">
        <title>Pervasive Adenine N6-methylation of Active Genes in Fungi.</title>
        <authorList>
            <consortium name="DOE Joint Genome Institute"/>
            <person name="Mondo S.J."/>
            <person name="Dannebaum R.O."/>
            <person name="Kuo R.C."/>
            <person name="Labutti K."/>
            <person name="Haridas S."/>
            <person name="Kuo A."/>
            <person name="Salamov A."/>
            <person name="Ahrendt S.R."/>
            <person name="Lipzen A."/>
            <person name="Sullivan W."/>
            <person name="Andreopoulos W.B."/>
            <person name="Clum A."/>
            <person name="Lindquist E."/>
            <person name="Daum C."/>
            <person name="Ramamoorthy G.K."/>
            <person name="Gryganskyi A."/>
            <person name="Culley D."/>
            <person name="Magnuson J.K."/>
            <person name="James T.Y."/>
            <person name="O'Malley M.A."/>
            <person name="Stajich J.E."/>
            <person name="Spatafora J.W."/>
            <person name="Visel A."/>
            <person name="Grigoriev I.V."/>
        </authorList>
    </citation>
    <scope>NUCLEOTIDE SEQUENCE [LARGE SCALE GENOMIC DNA]</scope>
    <source>
        <strain evidence="3 4">PL171</strain>
    </source>
</reference>
<feature type="transmembrane region" description="Helical" evidence="2">
    <location>
        <begin position="83"/>
        <end position="103"/>
    </location>
</feature>